<keyword evidence="6" id="KW-0489">Methyltransferase</keyword>
<evidence type="ECO:0000313" key="6">
    <source>
        <dbReference type="EMBL" id="TMQ60511.1"/>
    </source>
</evidence>
<dbReference type="AlphaFoldDB" id="A0A538TA42"/>
<keyword evidence="6" id="KW-0808">Transferase</keyword>
<dbReference type="GO" id="GO:0032259">
    <property type="term" value="P:methylation"/>
    <property type="evidence" value="ECO:0007669"/>
    <property type="project" value="UniProtKB-KW"/>
</dbReference>
<evidence type="ECO:0000256" key="5">
    <source>
        <dbReference type="SAM" id="Phobius"/>
    </source>
</evidence>
<name>A0A538TA42_UNCEI</name>
<dbReference type="Proteomes" id="UP000317716">
    <property type="component" value="Unassembled WGS sequence"/>
</dbReference>
<dbReference type="GO" id="GO:0004671">
    <property type="term" value="F:protein C-terminal S-isoprenylcysteine carboxyl O-methyltransferase activity"/>
    <property type="evidence" value="ECO:0007669"/>
    <property type="project" value="InterPro"/>
</dbReference>
<evidence type="ECO:0000256" key="4">
    <source>
        <dbReference type="ARBA" id="ARBA00023136"/>
    </source>
</evidence>
<accession>A0A538TA42</accession>
<evidence type="ECO:0000256" key="2">
    <source>
        <dbReference type="ARBA" id="ARBA00022692"/>
    </source>
</evidence>
<evidence type="ECO:0000313" key="7">
    <source>
        <dbReference type="Proteomes" id="UP000317716"/>
    </source>
</evidence>
<evidence type="ECO:0000256" key="3">
    <source>
        <dbReference type="ARBA" id="ARBA00022989"/>
    </source>
</evidence>
<reference evidence="6 7" key="1">
    <citation type="journal article" date="2019" name="Nat. Microbiol.">
        <title>Mediterranean grassland soil C-N compound turnover is dependent on rainfall and depth, and is mediated by genomically divergent microorganisms.</title>
        <authorList>
            <person name="Diamond S."/>
            <person name="Andeer P.F."/>
            <person name="Li Z."/>
            <person name="Crits-Christoph A."/>
            <person name="Burstein D."/>
            <person name="Anantharaman K."/>
            <person name="Lane K.R."/>
            <person name="Thomas B.C."/>
            <person name="Pan C."/>
            <person name="Northen T.R."/>
            <person name="Banfield J.F."/>
        </authorList>
    </citation>
    <scope>NUCLEOTIDE SEQUENCE [LARGE SCALE GENOMIC DNA]</scope>
    <source>
        <strain evidence="6">WS_2</strain>
    </source>
</reference>
<gene>
    <name evidence="6" type="ORF">E6K72_00575</name>
</gene>
<keyword evidence="4 5" id="KW-0472">Membrane</keyword>
<dbReference type="Gene3D" id="1.20.120.1630">
    <property type="match status" value="1"/>
</dbReference>
<keyword evidence="3 5" id="KW-1133">Transmembrane helix</keyword>
<sequence length="116" mass="12636">MLLAGAIWVGFTIYWSATAVKAPPSQRAESAASRQRHQMLLNVALLLLFVPIPGLRLPLLRGAMVPAIGLGVEVAGALLYLWAKRDLGRNWSGEISVKQGHTLVRTGPYAKVRHPM</sequence>
<comment type="subcellular location">
    <subcellularLocation>
        <location evidence="1">Membrane</location>
        <topology evidence="1">Multi-pass membrane protein</topology>
    </subcellularLocation>
</comment>
<protein>
    <submittedName>
        <fullName evidence="6">Isoprenylcysteine carboxylmethyltransferase family protein</fullName>
    </submittedName>
</protein>
<dbReference type="Pfam" id="PF04140">
    <property type="entry name" value="ICMT"/>
    <property type="match status" value="1"/>
</dbReference>
<comment type="caution">
    <text evidence="6">The sequence shown here is derived from an EMBL/GenBank/DDBJ whole genome shotgun (WGS) entry which is preliminary data.</text>
</comment>
<dbReference type="EMBL" id="VBOS01000020">
    <property type="protein sequence ID" value="TMQ60511.1"/>
    <property type="molecule type" value="Genomic_DNA"/>
</dbReference>
<proteinExistence type="predicted"/>
<dbReference type="InterPro" id="IPR007269">
    <property type="entry name" value="ICMT_MeTrfase"/>
</dbReference>
<feature type="non-terminal residue" evidence="6">
    <location>
        <position position="116"/>
    </location>
</feature>
<organism evidence="6 7">
    <name type="scientific">Eiseniibacteriota bacterium</name>
    <dbReference type="NCBI Taxonomy" id="2212470"/>
    <lineage>
        <taxon>Bacteria</taxon>
        <taxon>Candidatus Eiseniibacteriota</taxon>
    </lineage>
</organism>
<feature type="transmembrane region" description="Helical" evidence="5">
    <location>
        <begin position="39"/>
        <end position="57"/>
    </location>
</feature>
<evidence type="ECO:0000256" key="1">
    <source>
        <dbReference type="ARBA" id="ARBA00004141"/>
    </source>
</evidence>
<feature type="transmembrane region" description="Helical" evidence="5">
    <location>
        <begin position="63"/>
        <end position="83"/>
    </location>
</feature>
<keyword evidence="2 5" id="KW-0812">Transmembrane</keyword>
<dbReference type="GO" id="GO:0016020">
    <property type="term" value="C:membrane"/>
    <property type="evidence" value="ECO:0007669"/>
    <property type="project" value="UniProtKB-SubCell"/>
</dbReference>